<dbReference type="AlphaFoldDB" id="A0A6G1E7Q4"/>
<dbReference type="OrthoDB" id="642536at2759"/>
<keyword evidence="2" id="KW-1185">Reference proteome</keyword>
<dbReference type="Proteomes" id="UP000479710">
    <property type="component" value="Unassembled WGS sequence"/>
</dbReference>
<dbReference type="EMBL" id="SPHZ02000005">
    <property type="protein sequence ID" value="KAF0920502.1"/>
    <property type="molecule type" value="Genomic_DNA"/>
</dbReference>
<dbReference type="PANTHER" id="PTHR44586:SF25">
    <property type="entry name" value="(WILD MALAYSIAN BANANA) HYPOTHETICAL PROTEIN"/>
    <property type="match status" value="1"/>
</dbReference>
<proteinExistence type="predicted"/>
<dbReference type="PANTHER" id="PTHR44586">
    <property type="entry name" value="F-BOX DOMAIN CONTAINING PROTEIN, EXPRESSED"/>
    <property type="match status" value="1"/>
</dbReference>
<organism evidence="1 2">
    <name type="scientific">Oryza meyeriana var. granulata</name>
    <dbReference type="NCBI Taxonomy" id="110450"/>
    <lineage>
        <taxon>Eukaryota</taxon>
        <taxon>Viridiplantae</taxon>
        <taxon>Streptophyta</taxon>
        <taxon>Embryophyta</taxon>
        <taxon>Tracheophyta</taxon>
        <taxon>Spermatophyta</taxon>
        <taxon>Magnoliopsida</taxon>
        <taxon>Liliopsida</taxon>
        <taxon>Poales</taxon>
        <taxon>Poaceae</taxon>
        <taxon>BOP clade</taxon>
        <taxon>Oryzoideae</taxon>
        <taxon>Oryzeae</taxon>
        <taxon>Oryzinae</taxon>
        <taxon>Oryza</taxon>
        <taxon>Oryza meyeriana</taxon>
    </lineage>
</organism>
<evidence type="ECO:0000313" key="1">
    <source>
        <dbReference type="EMBL" id="KAF0920502.1"/>
    </source>
</evidence>
<reference evidence="1 2" key="1">
    <citation type="submission" date="2019-11" db="EMBL/GenBank/DDBJ databases">
        <title>Whole genome sequence of Oryza granulata.</title>
        <authorList>
            <person name="Li W."/>
        </authorList>
    </citation>
    <scope>NUCLEOTIDE SEQUENCE [LARGE SCALE GENOMIC DNA]</scope>
    <source>
        <strain evidence="2">cv. Menghai</strain>
        <tissue evidence="1">Leaf</tissue>
    </source>
</reference>
<name>A0A6G1E7Q4_9ORYZ</name>
<gene>
    <name evidence="1" type="ORF">E2562_035525</name>
</gene>
<evidence type="ECO:0000313" key="2">
    <source>
        <dbReference type="Proteomes" id="UP000479710"/>
    </source>
</evidence>
<accession>A0A6G1E7Q4</accession>
<sequence length="80" mass="8760">MLPATGDTLQHLAIVDFYSNGRRCSIILPAPAIQSRLCIGSTNGWLLTSNDECELQLLNPIFGVQFSLLSIITTSYFDAL</sequence>
<protein>
    <submittedName>
        <fullName evidence="1">Uncharacterized protein</fullName>
    </submittedName>
</protein>
<comment type="caution">
    <text evidence="1">The sequence shown here is derived from an EMBL/GenBank/DDBJ whole genome shotgun (WGS) entry which is preliminary data.</text>
</comment>